<name>A0A8J3ZLY0_9ACTN</name>
<accession>A0A8J3ZLY0</accession>
<comment type="caution">
    <text evidence="1">The sequence shown here is derived from an EMBL/GenBank/DDBJ whole genome shotgun (WGS) entry which is preliminary data.</text>
</comment>
<proteinExistence type="predicted"/>
<evidence type="ECO:0000313" key="2">
    <source>
        <dbReference type="Proteomes" id="UP000635606"/>
    </source>
</evidence>
<reference evidence="1" key="1">
    <citation type="submission" date="2021-01" db="EMBL/GenBank/DDBJ databases">
        <title>Whole genome shotgun sequence of Virgisporangium ochraceum NBRC 16418.</title>
        <authorList>
            <person name="Komaki H."/>
            <person name="Tamura T."/>
        </authorList>
    </citation>
    <scope>NUCLEOTIDE SEQUENCE</scope>
    <source>
        <strain evidence="1">NBRC 16418</strain>
    </source>
</reference>
<gene>
    <name evidence="1" type="ORF">Voc01_003090</name>
</gene>
<dbReference type="AlphaFoldDB" id="A0A8J3ZLY0"/>
<dbReference type="EMBL" id="BOPH01000003">
    <property type="protein sequence ID" value="GIJ65392.1"/>
    <property type="molecule type" value="Genomic_DNA"/>
</dbReference>
<keyword evidence="2" id="KW-1185">Reference proteome</keyword>
<dbReference type="Proteomes" id="UP000635606">
    <property type="component" value="Unassembled WGS sequence"/>
</dbReference>
<protein>
    <submittedName>
        <fullName evidence="1">Uncharacterized protein</fullName>
    </submittedName>
</protein>
<sequence length="58" mass="5937">MASPLPGNESTGYILLHFRDLGSPAVGRVATVADVETSFDLAAALCGLGGVTLTDLFQ</sequence>
<organism evidence="1 2">
    <name type="scientific">Virgisporangium ochraceum</name>
    <dbReference type="NCBI Taxonomy" id="65505"/>
    <lineage>
        <taxon>Bacteria</taxon>
        <taxon>Bacillati</taxon>
        <taxon>Actinomycetota</taxon>
        <taxon>Actinomycetes</taxon>
        <taxon>Micromonosporales</taxon>
        <taxon>Micromonosporaceae</taxon>
        <taxon>Virgisporangium</taxon>
    </lineage>
</organism>
<evidence type="ECO:0000313" key="1">
    <source>
        <dbReference type="EMBL" id="GIJ65392.1"/>
    </source>
</evidence>